<proteinExistence type="predicted"/>
<dbReference type="OrthoDB" id="10355656at2759"/>
<keyword evidence="2" id="KW-1185">Reference proteome</keyword>
<accession>A0A167M523</accession>
<name>A0A167M523_CALVF</name>
<evidence type="ECO:0000313" key="1">
    <source>
        <dbReference type="EMBL" id="KZO96342.1"/>
    </source>
</evidence>
<sequence>MDPLDYYLELHLESFALIDPARIPPQVISLKLVCLIKKETYSHCLKTILPATYAQLTPNPRIRRFHLDGFNNGFPEAFINVLPRLFPNLTHIVIEKTRIAVWPPLPTKEVWNTYNPHQGFVDLLYFYVTRRAGVRPLQILSLRDVDADPFYADAAEICKTVPSIEVISTSGLRNVVGRVVEYPAVHIAPFVHPDLLALTFGLRSDGTAAPAAPITWPVPELYRALTDLIYDKLQLLDLTMVAFQTQFLANIVQSTPNVLMVKLSVMMPVCPPTPSALTKKAADDLIEALKGWKSLEEIELLVPLSEELQRAVDRAKKEDKERTYLTVLPKREKLQELSHTCRRLRCAEASVGRQTFLGYICWKR</sequence>
<dbReference type="AlphaFoldDB" id="A0A167M523"/>
<dbReference type="EMBL" id="KV417284">
    <property type="protein sequence ID" value="KZO96342.1"/>
    <property type="molecule type" value="Genomic_DNA"/>
</dbReference>
<organism evidence="1 2">
    <name type="scientific">Calocera viscosa (strain TUFC12733)</name>
    <dbReference type="NCBI Taxonomy" id="1330018"/>
    <lineage>
        <taxon>Eukaryota</taxon>
        <taxon>Fungi</taxon>
        <taxon>Dikarya</taxon>
        <taxon>Basidiomycota</taxon>
        <taxon>Agaricomycotina</taxon>
        <taxon>Dacrymycetes</taxon>
        <taxon>Dacrymycetales</taxon>
        <taxon>Dacrymycetaceae</taxon>
        <taxon>Calocera</taxon>
    </lineage>
</organism>
<evidence type="ECO:0000313" key="2">
    <source>
        <dbReference type="Proteomes" id="UP000076738"/>
    </source>
</evidence>
<dbReference type="Proteomes" id="UP000076738">
    <property type="component" value="Unassembled WGS sequence"/>
</dbReference>
<gene>
    <name evidence="1" type="ORF">CALVIDRAFT_527435</name>
</gene>
<reference evidence="1 2" key="1">
    <citation type="journal article" date="2016" name="Mol. Biol. Evol.">
        <title>Comparative Genomics of Early-Diverging Mushroom-Forming Fungi Provides Insights into the Origins of Lignocellulose Decay Capabilities.</title>
        <authorList>
            <person name="Nagy L.G."/>
            <person name="Riley R."/>
            <person name="Tritt A."/>
            <person name="Adam C."/>
            <person name="Daum C."/>
            <person name="Floudas D."/>
            <person name="Sun H."/>
            <person name="Yadav J.S."/>
            <person name="Pangilinan J."/>
            <person name="Larsson K.H."/>
            <person name="Matsuura K."/>
            <person name="Barry K."/>
            <person name="Labutti K."/>
            <person name="Kuo R."/>
            <person name="Ohm R.A."/>
            <person name="Bhattacharya S.S."/>
            <person name="Shirouzu T."/>
            <person name="Yoshinaga Y."/>
            <person name="Martin F.M."/>
            <person name="Grigoriev I.V."/>
            <person name="Hibbett D.S."/>
        </authorList>
    </citation>
    <scope>NUCLEOTIDE SEQUENCE [LARGE SCALE GENOMIC DNA]</scope>
    <source>
        <strain evidence="1 2">TUFC12733</strain>
    </source>
</reference>
<protein>
    <submittedName>
        <fullName evidence="1">Uncharacterized protein</fullName>
    </submittedName>
</protein>